<evidence type="ECO:0000256" key="12">
    <source>
        <dbReference type="ARBA" id="ARBA00070616"/>
    </source>
</evidence>
<dbReference type="FunFam" id="3.30.565.10:FF:000010">
    <property type="entry name" value="Sensor histidine kinase RcsC"/>
    <property type="match status" value="1"/>
</dbReference>
<dbReference type="InterPro" id="IPR001789">
    <property type="entry name" value="Sig_transdc_resp-reg_receiver"/>
</dbReference>
<dbReference type="GO" id="GO:0006355">
    <property type="term" value="P:regulation of DNA-templated transcription"/>
    <property type="evidence" value="ECO:0007669"/>
    <property type="project" value="InterPro"/>
</dbReference>
<dbReference type="InterPro" id="IPR004358">
    <property type="entry name" value="Sig_transdc_His_kin-like_C"/>
</dbReference>
<dbReference type="GO" id="GO:0005524">
    <property type="term" value="F:ATP binding"/>
    <property type="evidence" value="ECO:0007669"/>
    <property type="project" value="UniProtKB-KW"/>
</dbReference>
<dbReference type="RefSeq" id="WP_128384170.1">
    <property type="nucleotide sequence ID" value="NZ_CP035033.1"/>
</dbReference>
<evidence type="ECO:0000256" key="1">
    <source>
        <dbReference type="ARBA" id="ARBA00000085"/>
    </source>
</evidence>
<dbReference type="CDD" id="cd00130">
    <property type="entry name" value="PAS"/>
    <property type="match status" value="1"/>
</dbReference>
<feature type="transmembrane region" description="Helical" evidence="15">
    <location>
        <begin position="12"/>
        <end position="30"/>
    </location>
</feature>
<keyword evidence="20" id="KW-1185">Reference proteome</keyword>
<dbReference type="EMBL" id="CP035033">
    <property type="protein sequence ID" value="QAB14340.1"/>
    <property type="molecule type" value="Genomic_DNA"/>
</dbReference>
<dbReference type="InterPro" id="IPR035965">
    <property type="entry name" value="PAS-like_dom_sf"/>
</dbReference>
<feature type="transmembrane region" description="Helical" evidence="15">
    <location>
        <begin position="216"/>
        <end position="234"/>
    </location>
</feature>
<feature type="domain" description="Response regulatory" evidence="17">
    <location>
        <begin position="810"/>
        <end position="928"/>
    </location>
</feature>
<dbReference type="SUPFAM" id="SSF55785">
    <property type="entry name" value="PYP-like sensor domain (PAS domain)"/>
    <property type="match status" value="1"/>
</dbReference>
<accession>A0A451G4E5</accession>
<organism evidence="19 20">
    <name type="scientific">Hydrogenovibrio thermophilus</name>
    <dbReference type="NCBI Taxonomy" id="265883"/>
    <lineage>
        <taxon>Bacteria</taxon>
        <taxon>Pseudomonadati</taxon>
        <taxon>Pseudomonadota</taxon>
        <taxon>Gammaproteobacteria</taxon>
        <taxon>Thiotrichales</taxon>
        <taxon>Piscirickettsiaceae</taxon>
        <taxon>Hydrogenovibrio</taxon>
    </lineage>
</organism>
<comment type="catalytic activity">
    <reaction evidence="1">
        <text>ATP + protein L-histidine = ADP + protein N-phospho-L-histidine.</text>
        <dbReference type="EC" id="2.7.13.3"/>
    </reaction>
</comment>
<comment type="subunit">
    <text evidence="10">At low DSF concentrations, interacts with RpfF.</text>
</comment>
<evidence type="ECO:0000256" key="6">
    <source>
        <dbReference type="ARBA" id="ARBA00022777"/>
    </source>
</evidence>
<dbReference type="Pfam" id="PF02518">
    <property type="entry name" value="HATPase_c"/>
    <property type="match status" value="1"/>
</dbReference>
<keyword evidence="15" id="KW-0472">Membrane</keyword>
<evidence type="ECO:0000256" key="7">
    <source>
        <dbReference type="ARBA" id="ARBA00022840"/>
    </source>
</evidence>
<reference evidence="19 20" key="1">
    <citation type="journal article" date="2018" name="Environ. Microbiol.">
        <title>Genomes of ubiquitous marine and hypersaline Hydrogenovibrio, Thiomicrorhabdus and Thiomicrospira spp. encode a diversity of mechanisms to sustain chemolithoautotrophy in heterogeneous environments.</title>
        <authorList>
            <person name="Scott K.M."/>
            <person name="Williams J."/>
            <person name="Porter C.M.B."/>
            <person name="Russel S."/>
            <person name="Harmer T.L."/>
            <person name="Paul J.H."/>
            <person name="Antonen K.M."/>
            <person name="Bridges M.K."/>
            <person name="Camper G.J."/>
            <person name="Campla C.K."/>
            <person name="Casella L.G."/>
            <person name="Chase E."/>
            <person name="Conrad J.W."/>
            <person name="Cruz M.C."/>
            <person name="Dunlap D.S."/>
            <person name="Duran L."/>
            <person name="Fahsbender E.M."/>
            <person name="Goldsmith D.B."/>
            <person name="Keeley R.F."/>
            <person name="Kondoff M.R."/>
            <person name="Kussy B.I."/>
            <person name="Lane M.K."/>
            <person name="Lawler S."/>
            <person name="Leigh B.A."/>
            <person name="Lewis C."/>
            <person name="Lostal L.M."/>
            <person name="Marking D."/>
            <person name="Mancera P.A."/>
            <person name="McClenthan E.C."/>
            <person name="McIntyre E.A."/>
            <person name="Mine J.A."/>
            <person name="Modi S."/>
            <person name="Moore B.D."/>
            <person name="Morgan W.A."/>
            <person name="Nelson K.M."/>
            <person name="Nguyen K.N."/>
            <person name="Ogburn N."/>
            <person name="Parrino D.G."/>
            <person name="Pedapudi A.D."/>
            <person name="Pelham R.P."/>
            <person name="Preece A.M."/>
            <person name="Rampersad E.A."/>
            <person name="Richardson J.C."/>
            <person name="Rodgers C.M."/>
            <person name="Schaffer B.L."/>
            <person name="Sheridan N.E."/>
            <person name="Solone M.R."/>
            <person name="Staley Z.R."/>
            <person name="Tabuchi M."/>
            <person name="Waide R.J."/>
            <person name="Wanjugi P.W."/>
            <person name="Young S."/>
            <person name="Clum A."/>
            <person name="Daum C."/>
            <person name="Huntemann M."/>
            <person name="Ivanova N."/>
            <person name="Kyrpides N."/>
            <person name="Mikhailova N."/>
            <person name="Palaniappan K."/>
            <person name="Pillay M."/>
            <person name="Reddy T.B.K."/>
            <person name="Shapiro N."/>
            <person name="Stamatis D."/>
            <person name="Varghese N."/>
            <person name="Woyke T."/>
            <person name="Boden R."/>
            <person name="Freyermuth S.K."/>
            <person name="Kerfeld C.A."/>
        </authorList>
    </citation>
    <scope>NUCLEOTIDE SEQUENCE [LARGE SCALE GENOMIC DNA]</scope>
    <source>
        <strain evidence="19 20">JR-2</strain>
    </source>
</reference>
<dbReference type="InterPro" id="IPR000014">
    <property type="entry name" value="PAS"/>
</dbReference>
<dbReference type="SMART" id="SM00387">
    <property type="entry name" value="HATPase_c"/>
    <property type="match status" value="1"/>
</dbReference>
<proteinExistence type="predicted"/>
<dbReference type="InterPro" id="IPR036097">
    <property type="entry name" value="HisK_dim/P_sf"/>
</dbReference>
<dbReference type="Gene3D" id="3.40.50.2300">
    <property type="match status" value="1"/>
</dbReference>
<evidence type="ECO:0000256" key="10">
    <source>
        <dbReference type="ARBA" id="ARBA00064003"/>
    </source>
</evidence>
<feature type="domain" description="PAS" evidence="18">
    <location>
        <begin position="275"/>
        <end position="345"/>
    </location>
</feature>
<evidence type="ECO:0000256" key="5">
    <source>
        <dbReference type="ARBA" id="ARBA00022741"/>
    </source>
</evidence>
<feature type="coiled-coil region" evidence="14">
    <location>
        <begin position="234"/>
        <end position="261"/>
    </location>
</feature>
<name>A0A451G4E5_9GAMM</name>
<gene>
    <name evidence="19" type="ORF">EPV75_00945</name>
</gene>
<evidence type="ECO:0000259" key="17">
    <source>
        <dbReference type="PROSITE" id="PS50110"/>
    </source>
</evidence>
<keyword evidence="15" id="KW-0812">Transmembrane</keyword>
<evidence type="ECO:0000256" key="13">
    <source>
        <dbReference type="PROSITE-ProRule" id="PRU00169"/>
    </source>
</evidence>
<dbReference type="InterPro" id="IPR013767">
    <property type="entry name" value="PAS_fold"/>
</dbReference>
<dbReference type="InterPro" id="IPR003661">
    <property type="entry name" value="HisK_dim/P_dom"/>
</dbReference>
<dbReference type="EC" id="2.7.13.3" evidence="2"/>
<evidence type="ECO:0000256" key="2">
    <source>
        <dbReference type="ARBA" id="ARBA00012438"/>
    </source>
</evidence>
<evidence type="ECO:0000256" key="9">
    <source>
        <dbReference type="ARBA" id="ARBA00059827"/>
    </source>
</evidence>
<dbReference type="Gene3D" id="1.10.287.130">
    <property type="match status" value="1"/>
</dbReference>
<dbReference type="CDD" id="cd00082">
    <property type="entry name" value="HisKA"/>
    <property type="match status" value="1"/>
</dbReference>
<dbReference type="PANTHER" id="PTHR45339:SF5">
    <property type="entry name" value="HISTIDINE KINASE"/>
    <property type="match status" value="1"/>
</dbReference>
<dbReference type="Proteomes" id="UP000285478">
    <property type="component" value="Chromosome"/>
</dbReference>
<evidence type="ECO:0000256" key="4">
    <source>
        <dbReference type="ARBA" id="ARBA00022679"/>
    </source>
</evidence>
<comment type="function">
    <text evidence="9">Putative oxygen sensor; modulates the activity of FixJ, a transcriptional activator of nitrogen fixation fixK gene. FixL probably acts as a kinase that phosphorylates FixJ.</text>
</comment>
<dbReference type="Pfam" id="PF11845">
    <property type="entry name" value="Tll0287-like"/>
    <property type="match status" value="1"/>
</dbReference>
<evidence type="ECO:0000313" key="19">
    <source>
        <dbReference type="EMBL" id="QAB14340.1"/>
    </source>
</evidence>
<keyword evidence="14" id="KW-0175">Coiled coil</keyword>
<dbReference type="GO" id="GO:0000155">
    <property type="term" value="F:phosphorelay sensor kinase activity"/>
    <property type="evidence" value="ECO:0007669"/>
    <property type="project" value="InterPro"/>
</dbReference>
<dbReference type="Pfam" id="PF00512">
    <property type="entry name" value="HisKA"/>
    <property type="match status" value="1"/>
</dbReference>
<dbReference type="Gene3D" id="3.30.565.10">
    <property type="entry name" value="Histidine kinase-like ATPase, C-terminal domain"/>
    <property type="match status" value="1"/>
</dbReference>
<dbReference type="FunFam" id="1.10.287.130:FF:000002">
    <property type="entry name" value="Two-component osmosensing histidine kinase"/>
    <property type="match status" value="1"/>
</dbReference>
<dbReference type="InterPro" id="IPR021796">
    <property type="entry name" value="Tll0287-like_dom"/>
</dbReference>
<dbReference type="CDD" id="cd17546">
    <property type="entry name" value="REC_hyHK_CKI1_RcsC-like"/>
    <property type="match status" value="1"/>
</dbReference>
<dbReference type="Pfam" id="PF00072">
    <property type="entry name" value="Response_reg"/>
    <property type="match status" value="1"/>
</dbReference>
<keyword evidence="6" id="KW-0418">Kinase</keyword>
<feature type="domain" description="Histidine kinase" evidence="16">
    <location>
        <begin position="420"/>
        <end position="640"/>
    </location>
</feature>
<dbReference type="FunFam" id="3.30.450.20:FF:000060">
    <property type="entry name" value="Sensor protein FixL"/>
    <property type="match status" value="1"/>
</dbReference>
<dbReference type="PROSITE" id="PS50110">
    <property type="entry name" value="RESPONSE_REGULATORY"/>
    <property type="match status" value="1"/>
</dbReference>
<dbReference type="NCBIfam" id="TIGR00229">
    <property type="entry name" value="sensory_box"/>
    <property type="match status" value="1"/>
</dbReference>
<dbReference type="PROSITE" id="PS50112">
    <property type="entry name" value="PAS"/>
    <property type="match status" value="1"/>
</dbReference>
<dbReference type="SUPFAM" id="SSF52172">
    <property type="entry name" value="CheY-like"/>
    <property type="match status" value="1"/>
</dbReference>
<evidence type="ECO:0000259" key="16">
    <source>
        <dbReference type="PROSITE" id="PS50109"/>
    </source>
</evidence>
<dbReference type="CDD" id="cd16922">
    <property type="entry name" value="HATPase_EvgS-ArcB-TorS-like"/>
    <property type="match status" value="1"/>
</dbReference>
<sequence>MKPTSDLFATSYFFPLLALSLLTGIGFVFWQNYEEHQQVSQEIALEDARNFSISVVEFRNYYAKKILPSLVKRGVPVMHDFENHPDGAAPLPATFAKDFGRYLSSDGDGYKVKLYSDQPFVWSQDSQHLDAFEADAMAYLRQHPDQPYWKIVHQDGRKVLRYARADVLKESCVGCHNTYPGTPKTDWKAGDVRGVLEVQRPLSYGVADEKHAWRSFLFMVGLALITLFLLAVMMRRLKLSLRESRQLLEEQSAANEQLNTEAGHRRQLTEELVMSQNKTRAVMNSVTDVIIVIDSKGIVIEVNRAIEKMFGYAMDDILGQNISVLMPNPYRDAHDGYLETYLKTRQKNVIGRTRRVEGMKKSGECFPVDLSVSEVQLNDTVVFTGVIRDITEQVAVEETMAQARDQAIQSAQLKSEFLANMSHEIRTPMNGVMGMTSLLLDTPLSKEQRALAETVSSSASALLQIINDILDFSKIEAGKLKVHAEPCALLPTIEGAMSVVADLAFAKGLRFDYFVDPTLPDQVLMDDVRVRQVLVNLLGNAIKFTDLGYVVLRVYAQERKNQPELVFEVEDTGIGIAEEAQARLFKAFSQVDGSTTRLHGGTGLGLAISQQLVSLMGGRIRLSSQVGQGSHFFFCLPLKPVGKEACLEAFANPMRGIFLSDADRVTDLIVQQMADLNFELTPFDTFDAFYEAIERSAPETLIGVDVSRLEDVFPDKAVRVQKMQALIDTGRQLIWNVTRQQRQDSAYHPYLENDQAYCLMKPVKISFLHRNAHLIESGELDKVEREIYHSLEPDDNSAESDSSVPSGEQRILLVEDNVVNQKLALAILAKAGYEADLAANGQEALDRLQSATYDLILMDCQMPVKDGYQATREIRALETTTGTHIPIIAMTANAMKGDDEKCYAVGMDDYMTKPINPKKLAEKVAFYLKPHD</sequence>
<evidence type="ECO:0000256" key="11">
    <source>
        <dbReference type="ARBA" id="ARBA00068150"/>
    </source>
</evidence>
<evidence type="ECO:0000259" key="18">
    <source>
        <dbReference type="PROSITE" id="PS50112"/>
    </source>
</evidence>
<dbReference type="Gene3D" id="3.30.450.20">
    <property type="entry name" value="PAS domain"/>
    <property type="match status" value="1"/>
</dbReference>
<keyword evidence="7" id="KW-0067">ATP-binding</keyword>
<dbReference type="PROSITE" id="PS50109">
    <property type="entry name" value="HIS_KIN"/>
    <property type="match status" value="1"/>
</dbReference>
<keyword evidence="3 13" id="KW-0597">Phosphoprotein</keyword>
<evidence type="ECO:0000256" key="8">
    <source>
        <dbReference type="ARBA" id="ARBA00023012"/>
    </source>
</evidence>
<dbReference type="SUPFAM" id="SSF47384">
    <property type="entry name" value="Homodimeric domain of signal transducing histidine kinase"/>
    <property type="match status" value="1"/>
</dbReference>
<evidence type="ECO:0000313" key="20">
    <source>
        <dbReference type="Proteomes" id="UP000285478"/>
    </source>
</evidence>
<dbReference type="PANTHER" id="PTHR45339">
    <property type="entry name" value="HYBRID SIGNAL TRANSDUCTION HISTIDINE KINASE J"/>
    <property type="match status" value="1"/>
</dbReference>
<dbReference type="PRINTS" id="PR00344">
    <property type="entry name" value="BCTRLSENSOR"/>
</dbReference>
<dbReference type="InterPro" id="IPR005467">
    <property type="entry name" value="His_kinase_dom"/>
</dbReference>
<dbReference type="SMART" id="SM00388">
    <property type="entry name" value="HisKA"/>
    <property type="match status" value="1"/>
</dbReference>
<evidence type="ECO:0000256" key="15">
    <source>
        <dbReference type="SAM" id="Phobius"/>
    </source>
</evidence>
<dbReference type="InterPro" id="IPR003594">
    <property type="entry name" value="HATPase_dom"/>
</dbReference>
<protein>
    <recommendedName>
        <fullName evidence="12">Sensor protein FixL</fullName>
        <ecNumber evidence="2">2.7.13.3</ecNumber>
    </recommendedName>
    <alternativeName>
        <fullName evidence="11">Sensory/regulatory protein RpfC</fullName>
    </alternativeName>
</protein>
<dbReference type="KEGG" id="htr:EPV75_00945"/>
<keyword evidence="4" id="KW-0808">Transferase</keyword>
<dbReference type="SMART" id="SM00448">
    <property type="entry name" value="REC"/>
    <property type="match status" value="1"/>
</dbReference>
<keyword evidence="15" id="KW-1133">Transmembrane helix</keyword>
<dbReference type="InterPro" id="IPR036890">
    <property type="entry name" value="HATPase_C_sf"/>
</dbReference>
<dbReference type="InterPro" id="IPR011006">
    <property type="entry name" value="CheY-like_superfamily"/>
</dbReference>
<dbReference type="SUPFAM" id="SSF55874">
    <property type="entry name" value="ATPase domain of HSP90 chaperone/DNA topoisomerase II/histidine kinase"/>
    <property type="match status" value="1"/>
</dbReference>
<dbReference type="AlphaFoldDB" id="A0A451G4E5"/>
<evidence type="ECO:0000256" key="14">
    <source>
        <dbReference type="SAM" id="Coils"/>
    </source>
</evidence>
<keyword evidence="8" id="KW-0902">Two-component regulatory system</keyword>
<keyword evidence="5" id="KW-0547">Nucleotide-binding</keyword>
<dbReference type="Pfam" id="PF00989">
    <property type="entry name" value="PAS"/>
    <property type="match status" value="1"/>
</dbReference>
<feature type="modified residue" description="4-aspartylphosphate" evidence="13">
    <location>
        <position position="859"/>
    </location>
</feature>
<evidence type="ECO:0000256" key="3">
    <source>
        <dbReference type="ARBA" id="ARBA00022553"/>
    </source>
</evidence>
<dbReference type="SMART" id="SM00091">
    <property type="entry name" value="PAS"/>
    <property type="match status" value="1"/>
</dbReference>